<dbReference type="PRINTS" id="PR00081">
    <property type="entry name" value="GDHRDH"/>
</dbReference>
<dbReference type="PROSITE" id="PS00061">
    <property type="entry name" value="ADH_SHORT"/>
    <property type="match status" value="1"/>
</dbReference>
<sequence>MNRLQNQVALVTGGNTGIGRAVCLAFAEEGADVVIAWYERQAEAQSLAEQIEAIGRRAVRMQVDVTDETQVVAMMHQVQTACGQLDILVNNAGIQKAQPITEMSVADWDRMLAVHLRGAFLCSREAAKLMIPQQRGRIINLCSQLGYIGRENYTAYSAAKGGMIALTRALAKELAPHHILVNGVAPGLVDTGFDPLPEDVKRAHAESLPLKRLGTPEDMTSAFVFLASDEGRYYCGQLLHPNGGEIMP</sequence>
<organism evidence="5 6">
    <name type="scientific">Entotheonella factor</name>
    <dbReference type="NCBI Taxonomy" id="1429438"/>
    <lineage>
        <taxon>Bacteria</taxon>
        <taxon>Pseudomonadati</taxon>
        <taxon>Nitrospinota/Tectimicrobiota group</taxon>
        <taxon>Candidatus Tectimicrobiota</taxon>
        <taxon>Candidatus Entotheonellia</taxon>
        <taxon>Candidatus Entotheonellales</taxon>
        <taxon>Candidatus Entotheonellaceae</taxon>
        <taxon>Candidatus Entotheonella</taxon>
    </lineage>
</organism>
<accession>W4LL59</accession>
<dbReference type="PRINTS" id="PR00080">
    <property type="entry name" value="SDRFAMILY"/>
</dbReference>
<dbReference type="PANTHER" id="PTHR42760:SF133">
    <property type="entry name" value="3-OXOACYL-[ACYL-CARRIER-PROTEIN] REDUCTASE"/>
    <property type="match status" value="1"/>
</dbReference>
<dbReference type="InterPro" id="IPR020904">
    <property type="entry name" value="Sc_DH/Rdtase_CS"/>
</dbReference>
<feature type="domain" description="Ketoreductase" evidence="4">
    <location>
        <begin position="7"/>
        <end position="219"/>
    </location>
</feature>
<keyword evidence="6" id="KW-1185">Reference proteome</keyword>
<dbReference type="InterPro" id="IPR036291">
    <property type="entry name" value="NAD(P)-bd_dom_sf"/>
</dbReference>
<dbReference type="Gene3D" id="3.40.50.720">
    <property type="entry name" value="NAD(P)-binding Rossmann-like Domain"/>
    <property type="match status" value="1"/>
</dbReference>
<dbReference type="InterPro" id="IPR057326">
    <property type="entry name" value="KR_dom"/>
</dbReference>
<keyword evidence="2" id="KW-0560">Oxidoreductase</keyword>
<evidence type="ECO:0000259" key="4">
    <source>
        <dbReference type="SMART" id="SM00822"/>
    </source>
</evidence>
<evidence type="ECO:0000313" key="6">
    <source>
        <dbReference type="Proteomes" id="UP000019141"/>
    </source>
</evidence>
<dbReference type="HOGENOM" id="CLU_010194_1_3_7"/>
<dbReference type="EMBL" id="AZHW01000528">
    <property type="protein sequence ID" value="ETW98717.1"/>
    <property type="molecule type" value="Genomic_DNA"/>
</dbReference>
<evidence type="ECO:0000256" key="3">
    <source>
        <dbReference type="RuleBase" id="RU000363"/>
    </source>
</evidence>
<proteinExistence type="inferred from homology"/>
<comment type="similarity">
    <text evidence="1 3">Belongs to the short-chain dehydrogenases/reductases (SDR) family.</text>
</comment>
<dbReference type="PATRIC" id="fig|1429438.4.peg.3464"/>
<dbReference type="AlphaFoldDB" id="W4LL59"/>
<evidence type="ECO:0000313" key="5">
    <source>
        <dbReference type="EMBL" id="ETW98717.1"/>
    </source>
</evidence>
<gene>
    <name evidence="5" type="ORF">ETSY1_17685</name>
</gene>
<protein>
    <recommendedName>
        <fullName evidence="4">Ketoreductase domain-containing protein</fullName>
    </recommendedName>
</protein>
<name>W4LL59_ENTF1</name>
<dbReference type="NCBIfam" id="NF009466">
    <property type="entry name" value="PRK12826.1-2"/>
    <property type="match status" value="1"/>
</dbReference>
<dbReference type="GO" id="GO:0016616">
    <property type="term" value="F:oxidoreductase activity, acting on the CH-OH group of donors, NAD or NADP as acceptor"/>
    <property type="evidence" value="ECO:0007669"/>
    <property type="project" value="TreeGrafter"/>
</dbReference>
<dbReference type="InterPro" id="IPR002347">
    <property type="entry name" value="SDR_fam"/>
</dbReference>
<evidence type="ECO:0000256" key="1">
    <source>
        <dbReference type="ARBA" id="ARBA00006484"/>
    </source>
</evidence>
<dbReference type="NCBIfam" id="NF005559">
    <property type="entry name" value="PRK07231.1"/>
    <property type="match status" value="1"/>
</dbReference>
<reference evidence="5 6" key="1">
    <citation type="journal article" date="2014" name="Nature">
        <title>An environmental bacterial taxon with a large and distinct metabolic repertoire.</title>
        <authorList>
            <person name="Wilson M.C."/>
            <person name="Mori T."/>
            <person name="Ruckert C."/>
            <person name="Uria A.R."/>
            <person name="Helf M.J."/>
            <person name="Takada K."/>
            <person name="Gernert C."/>
            <person name="Steffens U.A."/>
            <person name="Heycke N."/>
            <person name="Schmitt S."/>
            <person name="Rinke C."/>
            <person name="Helfrich E.J."/>
            <person name="Brachmann A.O."/>
            <person name="Gurgui C."/>
            <person name="Wakimoto T."/>
            <person name="Kracht M."/>
            <person name="Crusemann M."/>
            <person name="Hentschel U."/>
            <person name="Abe I."/>
            <person name="Matsunaga S."/>
            <person name="Kalinowski J."/>
            <person name="Takeyama H."/>
            <person name="Piel J."/>
        </authorList>
    </citation>
    <scope>NUCLEOTIDE SEQUENCE [LARGE SCALE GENOMIC DNA]</scope>
    <source>
        <strain evidence="6">TSY1</strain>
    </source>
</reference>
<dbReference type="SMART" id="SM00822">
    <property type="entry name" value="PKS_KR"/>
    <property type="match status" value="1"/>
</dbReference>
<dbReference type="Proteomes" id="UP000019141">
    <property type="component" value="Unassembled WGS sequence"/>
</dbReference>
<dbReference type="FunFam" id="3.40.50.720:FF:000084">
    <property type="entry name" value="Short-chain dehydrogenase reductase"/>
    <property type="match status" value="1"/>
</dbReference>
<evidence type="ECO:0000256" key="2">
    <source>
        <dbReference type="ARBA" id="ARBA00023002"/>
    </source>
</evidence>
<dbReference type="PANTHER" id="PTHR42760">
    <property type="entry name" value="SHORT-CHAIN DEHYDROGENASES/REDUCTASES FAMILY MEMBER"/>
    <property type="match status" value="1"/>
</dbReference>
<dbReference type="SUPFAM" id="SSF51735">
    <property type="entry name" value="NAD(P)-binding Rossmann-fold domains"/>
    <property type="match status" value="1"/>
</dbReference>
<comment type="caution">
    <text evidence="5">The sequence shown here is derived from an EMBL/GenBank/DDBJ whole genome shotgun (WGS) entry which is preliminary data.</text>
</comment>
<dbReference type="Pfam" id="PF00106">
    <property type="entry name" value="adh_short"/>
    <property type="match status" value="1"/>
</dbReference>